<dbReference type="AlphaFoldDB" id="A0A804JG83"/>
<feature type="compositionally biased region" description="Basic residues" evidence="1">
    <location>
        <begin position="43"/>
        <end position="55"/>
    </location>
</feature>
<accession>A0A804JG83</accession>
<feature type="domain" description="GIR1-like zinc ribbon" evidence="2">
    <location>
        <begin position="110"/>
        <end position="146"/>
    </location>
</feature>
<sequence length="152" mass="16878">MASEAHLPHHNTGKRRARVVVEIPPLTLLPRRSTRRQSLLLKRTRMSRRSNHGKSHKVDLKLNLAPPMREDASRRAATVVDSPRGSSSSSSCLSSETEQGLPCQTSPEATSMVLAACPRCLMYVMLPEEDPKCCPKCKNAVLLDFLCSNRKT</sequence>
<reference evidence="3" key="1">
    <citation type="submission" date="2021-03" db="EMBL/GenBank/DDBJ databases">
        <authorList>
            <consortium name="Genoscope - CEA"/>
            <person name="William W."/>
        </authorList>
    </citation>
    <scope>NUCLEOTIDE SEQUENCE</scope>
    <source>
        <strain evidence="3">Doubled-haploid Pahang</strain>
    </source>
</reference>
<evidence type="ECO:0000259" key="2">
    <source>
        <dbReference type="Pfam" id="PF24747"/>
    </source>
</evidence>
<evidence type="ECO:0000313" key="4">
    <source>
        <dbReference type="EnsemblPlants" id="Ma06_p14530.1"/>
    </source>
</evidence>
<evidence type="ECO:0000256" key="1">
    <source>
        <dbReference type="SAM" id="MobiDB-lite"/>
    </source>
</evidence>
<protein>
    <submittedName>
        <fullName evidence="3">(wild Malaysian banana) hypothetical protein</fullName>
    </submittedName>
</protein>
<dbReference type="OrthoDB" id="1930194at2759"/>
<dbReference type="InterPro" id="IPR056440">
    <property type="entry name" value="Zn-ribbon_GIR1"/>
</dbReference>
<dbReference type="Proteomes" id="UP000012960">
    <property type="component" value="Unplaced"/>
</dbReference>
<gene>
    <name evidence="3" type="ORF">GSMUA_160490.1</name>
</gene>
<dbReference type="InParanoid" id="A0A804JG83"/>
<evidence type="ECO:0000313" key="3">
    <source>
        <dbReference type="EMBL" id="CAG1846254.1"/>
    </source>
</evidence>
<feature type="compositionally biased region" description="Low complexity" evidence="1">
    <location>
        <begin position="86"/>
        <end position="95"/>
    </location>
</feature>
<reference evidence="4" key="2">
    <citation type="submission" date="2021-05" db="UniProtKB">
        <authorList>
            <consortium name="EnsemblPlants"/>
        </authorList>
    </citation>
    <scope>IDENTIFICATION</scope>
    <source>
        <strain evidence="4">subsp. malaccensis</strain>
    </source>
</reference>
<dbReference type="OMA" id="HSFSKEM"/>
<keyword evidence="5" id="KW-1185">Reference proteome</keyword>
<dbReference type="PANTHER" id="PTHR33177">
    <property type="entry name" value="PUTATIVE-RELATED"/>
    <property type="match status" value="1"/>
</dbReference>
<organism evidence="4 5">
    <name type="scientific">Musa acuminata subsp. malaccensis</name>
    <name type="common">Wild banana</name>
    <name type="synonym">Musa malaccensis</name>
    <dbReference type="NCBI Taxonomy" id="214687"/>
    <lineage>
        <taxon>Eukaryota</taxon>
        <taxon>Viridiplantae</taxon>
        <taxon>Streptophyta</taxon>
        <taxon>Embryophyta</taxon>
        <taxon>Tracheophyta</taxon>
        <taxon>Spermatophyta</taxon>
        <taxon>Magnoliopsida</taxon>
        <taxon>Liliopsida</taxon>
        <taxon>Zingiberales</taxon>
        <taxon>Musaceae</taxon>
        <taxon>Musa</taxon>
    </lineage>
</organism>
<evidence type="ECO:0000313" key="5">
    <source>
        <dbReference type="Proteomes" id="UP000012960"/>
    </source>
</evidence>
<dbReference type="FunCoup" id="A0A804JG83">
    <property type="interactions" value="1405"/>
</dbReference>
<dbReference type="InterPro" id="IPR055281">
    <property type="entry name" value="GIR1-2/SIED1"/>
</dbReference>
<name>A0A804JG83_MUSAM</name>
<dbReference type="PANTHER" id="PTHR33177:SF74">
    <property type="entry name" value="PROTEIN GL2-INTERACTING REPRESSOR 1"/>
    <property type="match status" value="1"/>
</dbReference>
<dbReference type="Pfam" id="PF24747">
    <property type="entry name" value="Zn-ribbon_GIR1"/>
    <property type="match status" value="1"/>
</dbReference>
<dbReference type="EMBL" id="HG996471">
    <property type="protein sequence ID" value="CAG1846254.1"/>
    <property type="molecule type" value="Genomic_DNA"/>
</dbReference>
<proteinExistence type="predicted"/>
<feature type="region of interest" description="Disordered" evidence="1">
    <location>
        <begin position="43"/>
        <end position="104"/>
    </location>
</feature>
<dbReference type="Gramene" id="Ma06_t14530.1">
    <property type="protein sequence ID" value="Ma06_p14530.1"/>
    <property type="gene ID" value="Ma06_g14530"/>
</dbReference>
<dbReference type="EnsemblPlants" id="Ma06_t14530.1">
    <property type="protein sequence ID" value="Ma06_p14530.1"/>
    <property type="gene ID" value="Ma06_g14530"/>
</dbReference>